<keyword evidence="2" id="KW-1185">Reference proteome</keyword>
<evidence type="ECO:0000313" key="2">
    <source>
        <dbReference type="Proteomes" id="UP001064048"/>
    </source>
</evidence>
<dbReference type="EMBL" id="CM046106">
    <property type="protein sequence ID" value="KAI8436292.1"/>
    <property type="molecule type" value="Genomic_DNA"/>
</dbReference>
<accession>A0ACC0KJK1</accession>
<comment type="caution">
    <text evidence="1">The sequence shown here is derived from an EMBL/GenBank/DDBJ whole genome shotgun (WGS) entry which is preliminary data.</text>
</comment>
<reference evidence="1 2" key="1">
    <citation type="journal article" date="2022" name="Genome Biol. Evol.">
        <title>The Spruce Budworm Genome: Reconstructing the Evolutionary History of Antifreeze Proteins.</title>
        <authorList>
            <person name="Beliveau C."/>
            <person name="Gagne P."/>
            <person name="Picq S."/>
            <person name="Vernygora O."/>
            <person name="Keeling C.I."/>
            <person name="Pinkney K."/>
            <person name="Doucet D."/>
            <person name="Wen F."/>
            <person name="Johnston J.S."/>
            <person name="Maaroufi H."/>
            <person name="Boyle B."/>
            <person name="Laroche J."/>
            <person name="Dewar K."/>
            <person name="Juretic N."/>
            <person name="Blackburn G."/>
            <person name="Nisole A."/>
            <person name="Brunet B."/>
            <person name="Brandao M."/>
            <person name="Lumley L."/>
            <person name="Duan J."/>
            <person name="Quan G."/>
            <person name="Lucarotti C.J."/>
            <person name="Roe A.D."/>
            <person name="Sperling F.A.H."/>
            <person name="Levesque R.C."/>
            <person name="Cusson M."/>
        </authorList>
    </citation>
    <scope>NUCLEOTIDE SEQUENCE [LARGE SCALE GENOMIC DNA]</scope>
    <source>
        <strain evidence="1">Glfc:IPQL:Cfum</strain>
    </source>
</reference>
<organism evidence="1 2">
    <name type="scientific">Choristoneura fumiferana</name>
    <name type="common">Spruce budworm moth</name>
    <name type="synonym">Archips fumiferana</name>
    <dbReference type="NCBI Taxonomy" id="7141"/>
    <lineage>
        <taxon>Eukaryota</taxon>
        <taxon>Metazoa</taxon>
        <taxon>Ecdysozoa</taxon>
        <taxon>Arthropoda</taxon>
        <taxon>Hexapoda</taxon>
        <taxon>Insecta</taxon>
        <taxon>Pterygota</taxon>
        <taxon>Neoptera</taxon>
        <taxon>Endopterygota</taxon>
        <taxon>Lepidoptera</taxon>
        <taxon>Glossata</taxon>
        <taxon>Ditrysia</taxon>
        <taxon>Tortricoidea</taxon>
        <taxon>Tortricidae</taxon>
        <taxon>Tortricinae</taxon>
        <taxon>Choristoneura</taxon>
    </lineage>
</organism>
<sequence length="362" mass="42124">MIFYISIASLVFLFLYYRLLYSRFDKYGVKYHKPLPLVGNFGQVIIQRKFFGDALSDVYYGFPGQRFVGYYEFVSPVILIKDIELMKKIAIQDFESFLDHRVYISDEIDQLFGRTLFILRGNDWKNMRAKLSPAFTSAKMKQMLPFMVEIGKQLTSSLVQKIGQSKTDSLDIDIKDLSNRFANDIGAFCAFGLKVDSISEPDNKFFKMGFKASNFSSWDLLKFFGYYSVPYLMKLFKISFLTTDTKDFFVNLVLNTMKDREIHNTIRPDLMHLLMEARTGRLSDDDEVDKDQKSSFTATEEKNVKKNEQRAWTDYDLIAQALLFIIASYETISTTLSFLFYELAVNPNIQERLKRCVCGHQL</sequence>
<proteinExistence type="predicted"/>
<evidence type="ECO:0000313" key="1">
    <source>
        <dbReference type="EMBL" id="KAI8436292.1"/>
    </source>
</evidence>
<dbReference type="Proteomes" id="UP001064048">
    <property type="component" value="Chromosome 6"/>
</dbReference>
<gene>
    <name evidence="1" type="ORF">MSG28_004337</name>
</gene>
<name>A0ACC0KJK1_CHOFU</name>
<protein>
    <submittedName>
        <fullName evidence="1">Uncharacterized protein</fullName>
    </submittedName>
</protein>